<dbReference type="PANTHER" id="PTHR30290">
    <property type="entry name" value="PERIPLASMIC BINDING COMPONENT OF ABC TRANSPORTER"/>
    <property type="match status" value="1"/>
</dbReference>
<dbReference type="GO" id="GO:0015833">
    <property type="term" value="P:peptide transport"/>
    <property type="evidence" value="ECO:0007669"/>
    <property type="project" value="TreeGrafter"/>
</dbReference>
<evidence type="ECO:0000313" key="3">
    <source>
        <dbReference type="Proteomes" id="UP000322699"/>
    </source>
</evidence>
<keyword evidence="3" id="KW-1185">Reference proteome</keyword>
<name>A0A5B1CKE1_9BACT</name>
<evidence type="ECO:0000313" key="2">
    <source>
        <dbReference type="EMBL" id="KAA1260781.1"/>
    </source>
</evidence>
<feature type="domain" description="Solute-binding protein family 5" evidence="1">
    <location>
        <begin position="497"/>
        <end position="770"/>
    </location>
</feature>
<accession>A0A5B1CKE1</accession>
<dbReference type="InterPro" id="IPR039424">
    <property type="entry name" value="SBP_5"/>
</dbReference>
<dbReference type="Gene3D" id="3.10.105.10">
    <property type="entry name" value="Dipeptide-binding Protein, Domain 3"/>
    <property type="match status" value="1"/>
</dbReference>
<comment type="caution">
    <text evidence="2">The sequence shown here is derived from an EMBL/GenBank/DDBJ whole genome shotgun (WGS) entry which is preliminary data.</text>
</comment>
<dbReference type="EMBL" id="VRLW01000001">
    <property type="protein sequence ID" value="KAA1260781.1"/>
    <property type="molecule type" value="Genomic_DNA"/>
</dbReference>
<dbReference type="AlphaFoldDB" id="A0A5B1CKE1"/>
<dbReference type="PANTHER" id="PTHR30290:SF83">
    <property type="entry name" value="ABC TRANSPORTER SUBSTRATE-BINDING PROTEIN"/>
    <property type="match status" value="1"/>
</dbReference>
<dbReference type="GO" id="GO:1904680">
    <property type="term" value="F:peptide transmembrane transporter activity"/>
    <property type="evidence" value="ECO:0007669"/>
    <property type="project" value="TreeGrafter"/>
</dbReference>
<evidence type="ECO:0000259" key="1">
    <source>
        <dbReference type="Pfam" id="PF00496"/>
    </source>
</evidence>
<dbReference type="Gene3D" id="3.40.190.10">
    <property type="entry name" value="Periplasmic binding protein-like II"/>
    <property type="match status" value="1"/>
</dbReference>
<proteinExistence type="predicted"/>
<reference evidence="2 3" key="1">
    <citation type="submission" date="2019-08" db="EMBL/GenBank/DDBJ databases">
        <title>Deep-cultivation of Planctomycetes and their phenomic and genomic characterization uncovers novel biology.</title>
        <authorList>
            <person name="Wiegand S."/>
            <person name="Jogler M."/>
            <person name="Boedeker C."/>
            <person name="Pinto D."/>
            <person name="Vollmers J."/>
            <person name="Rivas-Marin E."/>
            <person name="Kohn T."/>
            <person name="Peeters S.H."/>
            <person name="Heuer A."/>
            <person name="Rast P."/>
            <person name="Oberbeckmann S."/>
            <person name="Bunk B."/>
            <person name="Jeske O."/>
            <person name="Meyerdierks A."/>
            <person name="Storesund J.E."/>
            <person name="Kallscheuer N."/>
            <person name="Luecker S."/>
            <person name="Lage O.M."/>
            <person name="Pohl T."/>
            <person name="Merkel B.J."/>
            <person name="Hornburger P."/>
            <person name="Mueller R.-W."/>
            <person name="Bruemmer F."/>
            <person name="Labrenz M."/>
            <person name="Spormann A.M."/>
            <person name="Op Den Camp H."/>
            <person name="Overmann J."/>
            <person name="Amann R."/>
            <person name="Jetten M.S.M."/>
            <person name="Mascher T."/>
            <person name="Medema M.H."/>
            <person name="Devos D.P."/>
            <person name="Kaster A.-K."/>
            <person name="Ovreas L."/>
            <person name="Rohde M."/>
            <person name="Galperin M.Y."/>
            <person name="Jogler C."/>
        </authorList>
    </citation>
    <scope>NUCLEOTIDE SEQUENCE [LARGE SCALE GENOMIC DNA]</scope>
    <source>
        <strain evidence="2 3">LF1</strain>
    </source>
</reference>
<dbReference type="Pfam" id="PF00496">
    <property type="entry name" value="SBP_bac_5"/>
    <property type="match status" value="1"/>
</dbReference>
<sequence>MSIKRLAIESMKTIATMRMTNDLIDYDAPLPLAGEVEPKRGRGLQRRAPFPTAETSDLTRCAVEVDNCMNSLCGEIGRNRFAVVDLVKDPNASGSFTRSTTPSRGKYNTAVLIACLLFTLFTHSASADMMPFAESGKPQDPGLELLQEEAHDIVFFTDKAGGGWAKVQLLDFPGRTPPSNPEKSLRLKVLGYEDIDFVAKWKDIDRIDLWEERLERETDERIAKGDFVGAYPFLSILIRDFPNRKGLRSLRTDFLWRDAIARAKRGELGPTLAMLEELRSYAPEFQRSNVIRAMSGIADRYMASLVTDGKLDLGQQLLGRLATDYQNDRLPAVKKWKAKFREMATAKQKAAIAAMKEERYREARQLALESIYVDPTLEGGQQLFREIHRRYPMVNVGVLQSATELEPTRIDNWAARRAGRLIYRTLFEIQGAGPEGGEYDFIFGEAEMSPDRMEFDLLINPGKLEPPLNRIRGFYLADVISDRARPTSPSYFSPWASAVKSIGLDGPQQVSFKLNRPHVLPTCLLQVPVDGSWFGGKPGSPTGDYVREKIEDDAKLIRYTLAGEPRTPDQPREIVEKRLSSGSDGVSALLQGEVDVLDQLFPADAVRLSKSKNIRVVNYPLPTVHMLVPCSDHAYLAERTFRRALVYGINREDILAGELLEGLESEGCRVLSGPFPAGIELNDPLGYAYDQELLPRSYEPPLAKLLIAMNESQMKTLAARKKEKLPELLPIRLAYPADNLSRVACEAISSQWELLGLKIELVELPVGQTFPDDDEDIADIVYVSAAVWEPVIDARRVLGPEGLAKSSDQLVGLGLRRIEEARNWREVRDGLVGLHFIAHHELPILPLWQMVDSYAYRRELIGVGSDIVSLYQNADNWRLGK</sequence>
<gene>
    <name evidence="2" type="ORF">LF1_33220</name>
</gene>
<protein>
    <submittedName>
        <fullName evidence="2">Bacterial extracellular solute-binding protein, family 5 Middle</fullName>
    </submittedName>
</protein>
<organism evidence="2 3">
    <name type="scientific">Rubripirellula obstinata</name>
    <dbReference type="NCBI Taxonomy" id="406547"/>
    <lineage>
        <taxon>Bacteria</taxon>
        <taxon>Pseudomonadati</taxon>
        <taxon>Planctomycetota</taxon>
        <taxon>Planctomycetia</taxon>
        <taxon>Pirellulales</taxon>
        <taxon>Pirellulaceae</taxon>
        <taxon>Rubripirellula</taxon>
    </lineage>
</organism>
<dbReference type="InterPro" id="IPR000914">
    <property type="entry name" value="SBP_5_dom"/>
</dbReference>
<dbReference type="Proteomes" id="UP000322699">
    <property type="component" value="Unassembled WGS sequence"/>
</dbReference>
<dbReference type="SUPFAM" id="SSF53850">
    <property type="entry name" value="Periplasmic binding protein-like II"/>
    <property type="match status" value="1"/>
</dbReference>